<comment type="caution">
    <text evidence="4">The sequence shown here is derived from an EMBL/GenBank/DDBJ whole genome shotgun (WGS) entry which is preliminary data.</text>
</comment>
<evidence type="ECO:0000256" key="1">
    <source>
        <dbReference type="ARBA" id="ARBA00022737"/>
    </source>
</evidence>
<dbReference type="Gene3D" id="3.40.33.10">
    <property type="entry name" value="CAP"/>
    <property type="match status" value="1"/>
</dbReference>
<gene>
    <name evidence="4" type="ORF">TCAL_07912</name>
</gene>
<dbReference type="Gene3D" id="2.20.100.10">
    <property type="entry name" value="Thrombospondin type-1 (TSP1) repeat"/>
    <property type="match status" value="23"/>
</dbReference>
<dbReference type="CDD" id="cd05380">
    <property type="entry name" value="CAP_euk"/>
    <property type="match status" value="1"/>
</dbReference>
<evidence type="ECO:0000259" key="3">
    <source>
        <dbReference type="SMART" id="SM00198"/>
    </source>
</evidence>
<dbReference type="InterPro" id="IPR000884">
    <property type="entry name" value="TSP1_rpt"/>
</dbReference>
<protein>
    <recommendedName>
        <fullName evidence="3">SCP domain-containing protein</fullName>
    </recommendedName>
</protein>
<feature type="non-terminal residue" evidence="4">
    <location>
        <position position="1"/>
    </location>
</feature>
<dbReference type="SMART" id="SM00209">
    <property type="entry name" value="TSP1"/>
    <property type="match status" value="24"/>
</dbReference>
<dbReference type="PROSITE" id="PS50092">
    <property type="entry name" value="TSP1"/>
    <property type="match status" value="23"/>
</dbReference>
<evidence type="ECO:0000313" key="4">
    <source>
        <dbReference type="EMBL" id="TRY77380.1"/>
    </source>
</evidence>
<evidence type="ECO:0000313" key="5">
    <source>
        <dbReference type="Proteomes" id="UP000318571"/>
    </source>
</evidence>
<dbReference type="InterPro" id="IPR035940">
    <property type="entry name" value="CAP_sf"/>
</dbReference>
<keyword evidence="2" id="KW-1015">Disulfide bond</keyword>
<dbReference type="Proteomes" id="UP000318571">
    <property type="component" value="Chromosome 5"/>
</dbReference>
<dbReference type="Pfam" id="PF00188">
    <property type="entry name" value="CAP"/>
    <property type="match status" value="1"/>
</dbReference>
<proteinExistence type="predicted"/>
<keyword evidence="5" id="KW-1185">Reference proteome</keyword>
<evidence type="ECO:0000256" key="2">
    <source>
        <dbReference type="ARBA" id="ARBA00023157"/>
    </source>
</evidence>
<dbReference type="OMA" id="SNGCPWG"/>
<feature type="domain" description="SCP" evidence="3">
    <location>
        <begin position="26"/>
        <end position="182"/>
    </location>
</feature>
<organism evidence="4 5">
    <name type="scientific">Tigriopus californicus</name>
    <name type="common">Marine copepod</name>
    <dbReference type="NCBI Taxonomy" id="6832"/>
    <lineage>
        <taxon>Eukaryota</taxon>
        <taxon>Metazoa</taxon>
        <taxon>Ecdysozoa</taxon>
        <taxon>Arthropoda</taxon>
        <taxon>Crustacea</taxon>
        <taxon>Multicrustacea</taxon>
        <taxon>Hexanauplia</taxon>
        <taxon>Copepoda</taxon>
        <taxon>Harpacticoida</taxon>
        <taxon>Harpacticidae</taxon>
        <taxon>Tigriopus</taxon>
    </lineage>
</organism>
<dbReference type="InterPro" id="IPR014044">
    <property type="entry name" value="CAP_dom"/>
</dbReference>
<dbReference type="SUPFAM" id="SSF55797">
    <property type="entry name" value="PR-1-like"/>
    <property type="match status" value="1"/>
</dbReference>
<dbReference type="SMART" id="SM00198">
    <property type="entry name" value="SCP"/>
    <property type="match status" value="1"/>
</dbReference>
<sequence>GLGEKCPYYLDPYNNQVTGRVVHDQPTIDYILKLHNEVRSKIARGWCDQPKAGCMGPVQWDPELARVAQKWADQCTNVDYNDDLLRKDPWLFHDKHANRKTDEFSNWQGTGQNVARDIAKGEAGKFDAQKLVGHWFNQILYFDSEGVKAFGCGWIQFNYRGFKDYYENFLVCNYGPSANIWDQPVYDIAEETCNCPCIGCDKATGLCPANCNYAVWSSWEEWSECSKSCDGGVRNRERDCQESNFPPKETPAVARLVEAHGSLDLVPLFGNDTTTPVGLRQSEPFGTLDPELCLRGEQENQGECNTEGGQQIRARQCRYPNKPLLFADGKCPGEPSETRVCNDAATVPCPKLSEWSPWSECTKTCESGERTKERTCDGSKDENNPCQAVLVEKETCNTQLCPLFNEWSEWTECSATCGGGGQTRERNCYDPNLRLKCDGEPQQTRACNVQPCPNWTQWSDWTTCSATCGGGQRNRQRQCELPDGTIRPDSECGSGSSNEDGICNEDVICPEWTTWSQWSECSVSCGGGEQQRVRSCEVDGQIYTSDNGNPELSEWSEWNQCSVTCGGGDRSRTRECGIPGSNPITSASVSASANPCKQPLFESEKCNNDRCPVYTPWTEWSECSATCNGGNQRRTRQCVPANSRLFCEGESEEERQCNENPCPLWTEWSTWSECSYTCGGGTRQKTRECELPNGDKVEDFLCGMGPATDEEPCNTDKCPELGPWTEWGPCTVTCGGGEKVRTRECGLPQRFRDDNPCQAELSETMVCHPEPCPTLTDWGTWSECSHTCGGGFRQKTRECIGTNENDVAASGVNNDDENPCMEPLEVIEGCNDATCPVWSVWGDWTVCSKTCGGGQRTRYRQCTDPATGQDAFCPGSNEESEECNSQDCPYFTEWTKWTECSQSCGGGTRSKVRECIVSGDEANEVDATNLCDGDTQYQEACNEDVVCPVWSEWTDWGQCTATCGGGTEKRIRDCLLPAARNGNGTNLYGCDGDTWEMRNCNEHNCPTWTEWTDFTKCSKSCGGGRRVKTRECTLPPNIPAPALALFCPGDEKVIEICNTDACPKPTEWSDWGECSVTCGGGLRQKTRECVNFRDSNGNPCNEDLLEEEACNEQPCPAWTEWTEWTPCTKTCDKGRKKRARECLLLTRSDCPGESEELEDCNPEPCPILTEWSEWTDCTQTCSGGSKRRVRDCLNSVSGFDASACKEPLEEQQVCNTNECPEYSEWSEWTTCTADCGGGTKSHIRECLLNGEQIQEDTCDGDSTEQVPCNENVECPMWTEWNSWGDCSVTCGEGTRQRGRECARPVDFNGQLMCDGDTYETGPCDSSVPPCPMWSEWSEWSDCSEDCGGGYRTHVRVCGGGNEVDEAGKSQCGFGDFEESEPCNKDIECPEQPMWSEWSEWGGCSKTCGGGSKERVRQCGSSDGVTGCAGPSQGMMFCNLDDCPTDAQWSQWGEWSQCSAPCGGGDRSRRRTCESEASNGYGPPPECPGNELDHEKCNVNPCSFWSEWNEWSSCSSTCGPGVVKRWRDCIRTNLPRGNFPRLGLLVSPCPGVPQESKPCQNQDCPQGT</sequence>
<dbReference type="InterPro" id="IPR052065">
    <property type="entry name" value="Compl_asym_regulator"/>
</dbReference>
<dbReference type="EMBL" id="VCGU01000004">
    <property type="protein sequence ID" value="TRY77380.1"/>
    <property type="molecule type" value="Genomic_DNA"/>
</dbReference>
<reference evidence="4 5" key="1">
    <citation type="journal article" date="2018" name="Nat. Ecol. Evol.">
        <title>Genomic signatures of mitonuclear coevolution across populations of Tigriopus californicus.</title>
        <authorList>
            <person name="Barreto F.S."/>
            <person name="Watson E.T."/>
            <person name="Lima T.G."/>
            <person name="Willett C.S."/>
            <person name="Edmands S."/>
            <person name="Li W."/>
            <person name="Burton R.S."/>
        </authorList>
    </citation>
    <scope>NUCLEOTIDE SEQUENCE [LARGE SCALE GENOMIC DNA]</scope>
    <source>
        <strain evidence="4 5">San Diego</strain>
    </source>
</reference>
<dbReference type="InterPro" id="IPR036383">
    <property type="entry name" value="TSP1_rpt_sf"/>
</dbReference>
<name>A0A553PI88_TIGCA</name>
<keyword evidence="1" id="KW-0677">Repeat</keyword>
<dbReference type="FunFam" id="2.20.100.10:FF:000001">
    <property type="entry name" value="semaphorin-5A isoform X1"/>
    <property type="match status" value="1"/>
</dbReference>
<dbReference type="Pfam" id="PF00090">
    <property type="entry name" value="TSP_1"/>
    <property type="match status" value="23"/>
</dbReference>
<dbReference type="PANTHER" id="PTHR22906:SF21">
    <property type="entry name" value="SEMA DOMAIN-CONTAINING PROTEIN"/>
    <property type="match status" value="1"/>
</dbReference>
<dbReference type="PANTHER" id="PTHR22906">
    <property type="entry name" value="PROPERDIN"/>
    <property type="match status" value="1"/>
</dbReference>
<accession>A0A553PI88</accession>
<dbReference type="SUPFAM" id="SSF82895">
    <property type="entry name" value="TSP-1 type 1 repeat"/>
    <property type="match status" value="23"/>
</dbReference>